<dbReference type="AlphaFoldDB" id="A0A656GL35"/>
<sequence>ASKCCTRVAVAWNGVGEAFRKSMRPLFNSARINSSRQQWREFTPLAQSLPLPQKRFSTVKEPDEVEPETGATRALLTLVPQSESPRGEK</sequence>
<evidence type="ECO:0000256" key="1">
    <source>
        <dbReference type="SAM" id="MobiDB-lite"/>
    </source>
</evidence>
<dbReference type="Proteomes" id="UP000003465">
    <property type="component" value="Unassembled WGS sequence"/>
</dbReference>
<feature type="non-terminal residue" evidence="2">
    <location>
        <position position="89"/>
    </location>
</feature>
<dbReference type="EMBL" id="AEAG01002014">
    <property type="protein sequence ID" value="EGH26195.1"/>
    <property type="molecule type" value="Genomic_DNA"/>
</dbReference>
<accession>A0A656GL35</accession>
<evidence type="ECO:0000313" key="3">
    <source>
        <dbReference type="Proteomes" id="UP000003465"/>
    </source>
</evidence>
<evidence type="ECO:0000313" key="2">
    <source>
        <dbReference type="EMBL" id="EGH26195.1"/>
    </source>
</evidence>
<feature type="compositionally biased region" description="Polar residues" evidence="1">
    <location>
        <begin position="79"/>
        <end position="89"/>
    </location>
</feature>
<proteinExistence type="predicted"/>
<feature type="non-terminal residue" evidence="2">
    <location>
        <position position="1"/>
    </location>
</feature>
<reference evidence="2 3" key="1">
    <citation type="journal article" date="2011" name="PLoS Pathog.">
        <title>Dynamic evolution of pathogenicity revealed by sequencing and comparative genomics of 19 Pseudomonas syringae isolates.</title>
        <authorList>
            <person name="Baltrus D.A."/>
            <person name="Nishimura M.T."/>
            <person name="Romanchuk A."/>
            <person name="Chang J.H."/>
            <person name="Mukhtar M.S."/>
            <person name="Cherkis K."/>
            <person name="Roach J."/>
            <person name="Grant S.R."/>
            <person name="Jones C.D."/>
            <person name="Dangl J.L."/>
        </authorList>
    </citation>
    <scope>NUCLEOTIDE SEQUENCE [LARGE SCALE GENOMIC DNA]</scope>
    <source>
        <strain evidence="2 3">301020</strain>
    </source>
</reference>
<organism evidence="2 3">
    <name type="scientific">Pseudomonas amygdali pv. mori str. 301020</name>
    <dbReference type="NCBI Taxonomy" id="629261"/>
    <lineage>
        <taxon>Bacteria</taxon>
        <taxon>Pseudomonadati</taxon>
        <taxon>Pseudomonadota</taxon>
        <taxon>Gammaproteobacteria</taxon>
        <taxon>Pseudomonadales</taxon>
        <taxon>Pseudomonadaceae</taxon>
        <taxon>Pseudomonas</taxon>
        <taxon>Pseudomonas amygdali</taxon>
    </lineage>
</organism>
<comment type="caution">
    <text evidence="2">The sequence shown here is derived from an EMBL/GenBank/DDBJ whole genome shotgun (WGS) entry which is preliminary data.</text>
</comment>
<protein>
    <submittedName>
        <fullName evidence="2">Uncharacterized protein</fullName>
    </submittedName>
</protein>
<name>A0A656GL35_PSEA0</name>
<gene>
    <name evidence="2" type="ORF">PSYMO_34097</name>
</gene>
<feature type="region of interest" description="Disordered" evidence="1">
    <location>
        <begin position="60"/>
        <end position="89"/>
    </location>
</feature>